<protein>
    <submittedName>
        <fullName evidence="1">Serine/threonine protein kinase</fullName>
    </submittedName>
</protein>
<dbReference type="EMBL" id="QTSX02005044">
    <property type="protein sequence ID" value="KAJ9061749.1"/>
    <property type="molecule type" value="Genomic_DNA"/>
</dbReference>
<gene>
    <name evidence="1" type="primary">HRK1_5</name>
    <name evidence="1" type="ORF">DSO57_1017500</name>
</gene>
<keyword evidence="2" id="KW-1185">Reference proteome</keyword>
<accession>A0ACC2SHA4</accession>
<comment type="caution">
    <text evidence="1">The sequence shown here is derived from an EMBL/GenBank/DDBJ whole genome shotgun (WGS) entry which is preliminary data.</text>
</comment>
<name>A0ACC2SHA4_9FUNG</name>
<evidence type="ECO:0000313" key="1">
    <source>
        <dbReference type="EMBL" id="KAJ9061749.1"/>
    </source>
</evidence>
<sequence length="404" mass="45728">MASFFRRLARPFTPTKAAAEEKVHFEDSSANHTPSSDGSPTIPPIASFPEGSSAPETKSSDFSPPRNQESTIYRNRRRTKIHSRHLSLFRIVSDPPQVPCSEPEYRKLFCGGLCFPHEQNLPEPNRFEPLLSHFRIIGPILHAAPSSLVYNVVKRSTLQVNTARIFKKICSHESDIDYRRRLQNEILVATRLEHPNIMKLIDVCLHSHMHFVITEGGFYDGYGLLGTRIVKEESHSLLWDLLEGLDYLHSVGVAHLDLKLENLAIYHGGQLKICNFGRACSRESASPGFHTDQDTVYSSPELISQRQQVADLFPCDMWAAGIIGFVFATGEFPWRVATLQDPSYCWFVTSHEVRHPLPFMWSELLCKLLSPDVSSRYTSREALLRIKLLSPSSELVDIPRSSSD</sequence>
<evidence type="ECO:0000313" key="2">
    <source>
        <dbReference type="Proteomes" id="UP001165960"/>
    </source>
</evidence>
<keyword evidence="1" id="KW-0808">Transferase</keyword>
<organism evidence="1 2">
    <name type="scientific">Entomophthora muscae</name>
    <dbReference type="NCBI Taxonomy" id="34485"/>
    <lineage>
        <taxon>Eukaryota</taxon>
        <taxon>Fungi</taxon>
        <taxon>Fungi incertae sedis</taxon>
        <taxon>Zoopagomycota</taxon>
        <taxon>Entomophthoromycotina</taxon>
        <taxon>Entomophthoromycetes</taxon>
        <taxon>Entomophthorales</taxon>
        <taxon>Entomophthoraceae</taxon>
        <taxon>Entomophthora</taxon>
    </lineage>
</organism>
<keyword evidence="1" id="KW-0723">Serine/threonine-protein kinase</keyword>
<keyword evidence="1" id="KW-0418">Kinase</keyword>
<reference evidence="1" key="1">
    <citation type="submission" date="2022-04" db="EMBL/GenBank/DDBJ databases">
        <title>Genome of the entomopathogenic fungus Entomophthora muscae.</title>
        <authorList>
            <person name="Elya C."/>
            <person name="Lovett B.R."/>
            <person name="Lee E."/>
            <person name="Macias A.M."/>
            <person name="Hajek A.E."/>
            <person name="De Bivort B.L."/>
            <person name="Kasson M.T."/>
            <person name="De Fine Licht H.H."/>
            <person name="Stajich J.E."/>
        </authorList>
    </citation>
    <scope>NUCLEOTIDE SEQUENCE</scope>
    <source>
        <strain evidence="1">Berkeley</strain>
    </source>
</reference>
<proteinExistence type="predicted"/>
<dbReference type="Proteomes" id="UP001165960">
    <property type="component" value="Unassembled WGS sequence"/>
</dbReference>